<comment type="catalytic activity">
    <reaction evidence="20">
        <text>2 nitric oxide + NADPH + 2 O2 = 2 nitrate + NADP(+) + H(+)</text>
        <dbReference type="Rhea" id="RHEA:19465"/>
        <dbReference type="ChEBI" id="CHEBI:15378"/>
        <dbReference type="ChEBI" id="CHEBI:15379"/>
        <dbReference type="ChEBI" id="CHEBI:16480"/>
        <dbReference type="ChEBI" id="CHEBI:17632"/>
        <dbReference type="ChEBI" id="CHEBI:57783"/>
        <dbReference type="ChEBI" id="CHEBI:58349"/>
        <dbReference type="EC" id="1.14.12.17"/>
    </reaction>
</comment>
<evidence type="ECO:0000256" key="3">
    <source>
        <dbReference type="ARBA" id="ARBA00006401"/>
    </source>
</evidence>
<dbReference type="InterPro" id="IPR008333">
    <property type="entry name" value="Cbr1-like_FAD-bd_dom"/>
</dbReference>
<keyword evidence="14" id="KW-0408">Iron</keyword>
<dbReference type="FunFam" id="2.40.30.10:FF:000034">
    <property type="entry name" value="Flavohemoprotein"/>
    <property type="match status" value="1"/>
</dbReference>
<accession>A0A1M6D0U9</accession>
<evidence type="ECO:0000256" key="7">
    <source>
        <dbReference type="ARBA" id="ARBA00022617"/>
    </source>
</evidence>
<evidence type="ECO:0000256" key="17">
    <source>
        <dbReference type="ARBA" id="ARBA00030929"/>
    </source>
</evidence>
<keyword evidence="21" id="KW-0813">Transport</keyword>
<dbReference type="GO" id="GO:0071500">
    <property type="term" value="P:cellular response to nitrosative stress"/>
    <property type="evidence" value="ECO:0007669"/>
    <property type="project" value="TreeGrafter"/>
</dbReference>
<comment type="similarity">
    <text evidence="4">Belongs to the globin family. Two-domain flavohemoproteins subfamily.</text>
</comment>
<organism evidence="24 25">
    <name type="scientific">Rubritalea squalenifaciens DSM 18772</name>
    <dbReference type="NCBI Taxonomy" id="1123071"/>
    <lineage>
        <taxon>Bacteria</taxon>
        <taxon>Pseudomonadati</taxon>
        <taxon>Verrucomicrobiota</taxon>
        <taxon>Verrucomicrobiia</taxon>
        <taxon>Verrucomicrobiales</taxon>
        <taxon>Rubritaleaceae</taxon>
        <taxon>Rubritalea</taxon>
    </lineage>
</organism>
<gene>
    <name evidence="24" type="ORF">SAMN02745181_0618</name>
</gene>
<dbReference type="SUPFAM" id="SSF46458">
    <property type="entry name" value="Globin-like"/>
    <property type="match status" value="1"/>
</dbReference>
<evidence type="ECO:0000256" key="5">
    <source>
        <dbReference type="ARBA" id="ARBA00012229"/>
    </source>
</evidence>
<evidence type="ECO:0000256" key="20">
    <source>
        <dbReference type="ARBA" id="ARBA00049433"/>
    </source>
</evidence>
<evidence type="ECO:0000256" key="2">
    <source>
        <dbReference type="ARBA" id="ARBA00001974"/>
    </source>
</evidence>
<dbReference type="Pfam" id="PF00175">
    <property type="entry name" value="NAD_binding_1"/>
    <property type="match status" value="1"/>
</dbReference>
<dbReference type="OrthoDB" id="9801223at2"/>
<evidence type="ECO:0000256" key="21">
    <source>
        <dbReference type="RuleBase" id="RU000356"/>
    </source>
</evidence>
<dbReference type="PROSITE" id="PS51384">
    <property type="entry name" value="FAD_FR"/>
    <property type="match status" value="1"/>
</dbReference>
<comment type="catalytic activity">
    <reaction evidence="19">
        <text>2 nitric oxide + NADH + 2 O2 = 2 nitrate + NAD(+) + H(+)</text>
        <dbReference type="Rhea" id="RHEA:19469"/>
        <dbReference type="ChEBI" id="CHEBI:15378"/>
        <dbReference type="ChEBI" id="CHEBI:15379"/>
        <dbReference type="ChEBI" id="CHEBI:16480"/>
        <dbReference type="ChEBI" id="CHEBI:17632"/>
        <dbReference type="ChEBI" id="CHEBI:57540"/>
        <dbReference type="ChEBI" id="CHEBI:57945"/>
        <dbReference type="EC" id="1.14.12.17"/>
    </reaction>
</comment>
<proteinExistence type="inferred from homology"/>
<evidence type="ECO:0000256" key="15">
    <source>
        <dbReference type="ARBA" id="ARBA00023027"/>
    </source>
</evidence>
<comment type="cofactor">
    <cofactor evidence="2">
        <name>FAD</name>
        <dbReference type="ChEBI" id="CHEBI:57692"/>
    </cofactor>
</comment>
<keyword evidence="7 21" id="KW-0349">Heme</keyword>
<dbReference type="InterPro" id="IPR000971">
    <property type="entry name" value="Globin"/>
</dbReference>
<evidence type="ECO:0000256" key="9">
    <source>
        <dbReference type="ARBA" id="ARBA00022630"/>
    </source>
</evidence>
<name>A0A1M6D0U9_9BACT</name>
<dbReference type="InterPro" id="IPR017938">
    <property type="entry name" value="Riboflavin_synthase-like_b-brl"/>
</dbReference>
<keyword evidence="8 21" id="KW-0561">Oxygen transport</keyword>
<evidence type="ECO:0000256" key="1">
    <source>
        <dbReference type="ARBA" id="ARBA00001970"/>
    </source>
</evidence>
<dbReference type="EC" id="1.14.12.17" evidence="5"/>
<keyword evidence="10" id="KW-0479">Metal-binding</keyword>
<evidence type="ECO:0000313" key="24">
    <source>
        <dbReference type="EMBL" id="SHI66912.1"/>
    </source>
</evidence>
<evidence type="ECO:0000259" key="23">
    <source>
        <dbReference type="PROSITE" id="PS51384"/>
    </source>
</evidence>
<evidence type="ECO:0000256" key="8">
    <source>
        <dbReference type="ARBA" id="ARBA00022621"/>
    </source>
</evidence>
<dbReference type="InterPro" id="IPR039261">
    <property type="entry name" value="FNR_nucleotide-bd"/>
</dbReference>
<evidence type="ECO:0000256" key="6">
    <source>
        <dbReference type="ARBA" id="ARBA00014637"/>
    </source>
</evidence>
<evidence type="ECO:0000256" key="11">
    <source>
        <dbReference type="ARBA" id="ARBA00022827"/>
    </source>
</evidence>
<dbReference type="Proteomes" id="UP000184510">
    <property type="component" value="Unassembled WGS sequence"/>
</dbReference>
<keyword evidence="9" id="KW-0285">Flavoprotein</keyword>
<dbReference type="Pfam" id="PF00970">
    <property type="entry name" value="FAD_binding_6"/>
    <property type="match status" value="1"/>
</dbReference>
<keyword evidence="15" id="KW-0520">NAD</keyword>
<dbReference type="CDD" id="cd08922">
    <property type="entry name" value="FHb-globin"/>
    <property type="match status" value="1"/>
</dbReference>
<dbReference type="InterPro" id="IPR001433">
    <property type="entry name" value="OxRdtase_FAD/NAD-bd"/>
</dbReference>
<evidence type="ECO:0000259" key="22">
    <source>
        <dbReference type="PROSITE" id="PS01033"/>
    </source>
</evidence>
<dbReference type="GO" id="GO:0046872">
    <property type="term" value="F:metal ion binding"/>
    <property type="evidence" value="ECO:0007669"/>
    <property type="project" value="UniProtKB-KW"/>
</dbReference>
<feature type="domain" description="Globin" evidence="22">
    <location>
        <begin position="3"/>
        <end position="139"/>
    </location>
</feature>
<evidence type="ECO:0000256" key="18">
    <source>
        <dbReference type="ARBA" id="ARBA00033187"/>
    </source>
</evidence>
<evidence type="ECO:0000256" key="14">
    <source>
        <dbReference type="ARBA" id="ARBA00023004"/>
    </source>
</evidence>
<dbReference type="Gene3D" id="2.40.30.10">
    <property type="entry name" value="Translation factors"/>
    <property type="match status" value="1"/>
</dbReference>
<comment type="cofactor">
    <cofactor evidence="1">
        <name>heme b</name>
        <dbReference type="ChEBI" id="CHEBI:60344"/>
    </cofactor>
</comment>
<dbReference type="PANTHER" id="PTHR43396:SF3">
    <property type="entry name" value="FLAVOHEMOPROTEIN"/>
    <property type="match status" value="1"/>
</dbReference>
<dbReference type="GO" id="GO:0020037">
    <property type="term" value="F:heme binding"/>
    <property type="evidence" value="ECO:0007669"/>
    <property type="project" value="InterPro"/>
</dbReference>
<dbReference type="GO" id="GO:0071949">
    <property type="term" value="F:FAD binding"/>
    <property type="evidence" value="ECO:0007669"/>
    <property type="project" value="TreeGrafter"/>
</dbReference>
<keyword evidence="11" id="KW-0274">FAD</keyword>
<dbReference type="PRINTS" id="PR00406">
    <property type="entry name" value="CYTB5RDTASE"/>
</dbReference>
<evidence type="ECO:0000256" key="12">
    <source>
        <dbReference type="ARBA" id="ARBA00022857"/>
    </source>
</evidence>
<keyword evidence="25" id="KW-1185">Reference proteome</keyword>
<feature type="domain" description="FAD-binding FR-type" evidence="23">
    <location>
        <begin position="148"/>
        <end position="259"/>
    </location>
</feature>
<dbReference type="Gene3D" id="3.40.50.80">
    <property type="entry name" value="Nucleotide-binding domain of ferredoxin-NADP reductase (FNR) module"/>
    <property type="match status" value="1"/>
</dbReference>
<dbReference type="FunFam" id="1.10.490.10:FF:000003">
    <property type="entry name" value="Flavohemoprotein"/>
    <property type="match status" value="1"/>
</dbReference>
<keyword evidence="13" id="KW-0560">Oxidoreductase</keyword>
<protein>
    <recommendedName>
        <fullName evidence="6">Flavohemoprotein</fullName>
        <ecNumber evidence="5">1.14.12.17</ecNumber>
    </recommendedName>
    <alternativeName>
        <fullName evidence="17">Flavohemoglobin</fullName>
    </alternativeName>
    <alternativeName>
        <fullName evidence="16">Hemoglobin-like protein</fullName>
    </alternativeName>
    <alternativeName>
        <fullName evidence="18">Nitric oxide dioxygenase</fullName>
    </alternativeName>
</protein>
<dbReference type="InterPro" id="IPR009050">
    <property type="entry name" value="Globin-like_sf"/>
</dbReference>
<comment type="similarity">
    <text evidence="3">In the C-terminal section; belongs to the flavoprotein pyridine nucleotide cytochrome reductase family.</text>
</comment>
<dbReference type="InterPro" id="IPR012292">
    <property type="entry name" value="Globin/Proto"/>
</dbReference>
<sequence length="405" mass="44098">MTALSKETIETVKATIPFLAENATKLTAHFYQRMFRENPEVRAYFNAAHQVSGSQQGALAASVCAFARNIETPENLATAVSLIANKHASLGVQPEHYPIVGKHLLASIDELLNPAPPEILQAWGEAYGFLAEVLIQQEKGIYAEQSWNGFRKFTLFRKEEESAVVSSFYLKPSDGGTVPAYLPGQYITVRIPTADGSTTMRNYSLSCHGCQHGLRISVKQEKAAHADQPDGYVSNYLHEHLALGDEVEVAPPCGDFVFDADAAEKSGAPVLLLSGGIGITPLLSMLHASKGKSFPVSFVHGAIDSKHHAFAGEVSKLAQEHENISAHFRYSAPLDGDSPDSQGLFDREFLGQYLSPETEVYFCGPKPMMAHVLSVLDSIGHPADKVHYEFFGPAEELSKCPMHAI</sequence>
<dbReference type="NCBIfam" id="NF009805">
    <property type="entry name" value="PRK13289.1"/>
    <property type="match status" value="1"/>
</dbReference>
<dbReference type="GO" id="GO:0005344">
    <property type="term" value="F:oxygen carrier activity"/>
    <property type="evidence" value="ECO:0007669"/>
    <property type="project" value="UniProtKB-KW"/>
</dbReference>
<dbReference type="GO" id="GO:0008941">
    <property type="term" value="F:nitric oxide dioxygenase NAD(P)H activity"/>
    <property type="evidence" value="ECO:0007669"/>
    <property type="project" value="UniProtKB-EC"/>
</dbReference>
<dbReference type="PROSITE" id="PS01033">
    <property type="entry name" value="GLOBIN"/>
    <property type="match status" value="1"/>
</dbReference>
<keyword evidence="12" id="KW-0521">NADP</keyword>
<dbReference type="EMBL" id="FQYR01000002">
    <property type="protein sequence ID" value="SHI66912.1"/>
    <property type="molecule type" value="Genomic_DNA"/>
</dbReference>
<reference evidence="24 25" key="1">
    <citation type="submission" date="2016-11" db="EMBL/GenBank/DDBJ databases">
        <authorList>
            <person name="Jaros S."/>
            <person name="Januszkiewicz K."/>
            <person name="Wedrychowicz H."/>
        </authorList>
    </citation>
    <scope>NUCLEOTIDE SEQUENCE [LARGE SCALE GENOMIC DNA]</scope>
    <source>
        <strain evidence="24 25">DSM 18772</strain>
    </source>
</reference>
<dbReference type="Gene3D" id="1.10.490.10">
    <property type="entry name" value="Globins"/>
    <property type="match status" value="1"/>
</dbReference>
<dbReference type="CDD" id="cd06184">
    <property type="entry name" value="flavohem_like_fad_nad_binding"/>
    <property type="match status" value="1"/>
</dbReference>
<evidence type="ECO:0000256" key="4">
    <source>
        <dbReference type="ARBA" id="ARBA00008414"/>
    </source>
</evidence>
<evidence type="ECO:0000256" key="16">
    <source>
        <dbReference type="ARBA" id="ARBA00030024"/>
    </source>
</evidence>
<dbReference type="Pfam" id="PF00042">
    <property type="entry name" value="Globin"/>
    <property type="match status" value="1"/>
</dbReference>
<evidence type="ECO:0000256" key="10">
    <source>
        <dbReference type="ARBA" id="ARBA00022723"/>
    </source>
</evidence>
<dbReference type="STRING" id="1123071.SAMN02745181_0618"/>
<dbReference type="GO" id="GO:0046210">
    <property type="term" value="P:nitric oxide catabolic process"/>
    <property type="evidence" value="ECO:0007669"/>
    <property type="project" value="TreeGrafter"/>
</dbReference>
<dbReference type="PANTHER" id="PTHR43396">
    <property type="entry name" value="FLAVOHEMOPROTEIN"/>
    <property type="match status" value="1"/>
</dbReference>
<dbReference type="InterPro" id="IPR017927">
    <property type="entry name" value="FAD-bd_FR_type"/>
</dbReference>
<dbReference type="SUPFAM" id="SSF63380">
    <property type="entry name" value="Riboflavin synthase domain-like"/>
    <property type="match status" value="1"/>
</dbReference>
<evidence type="ECO:0000256" key="13">
    <source>
        <dbReference type="ARBA" id="ARBA00023002"/>
    </source>
</evidence>
<evidence type="ECO:0000256" key="19">
    <source>
        <dbReference type="ARBA" id="ARBA00048649"/>
    </source>
</evidence>
<dbReference type="RefSeq" id="WP_143158015.1">
    <property type="nucleotide sequence ID" value="NZ_FQYR01000002.1"/>
</dbReference>
<dbReference type="AlphaFoldDB" id="A0A1M6D0U9"/>
<evidence type="ECO:0000313" key="25">
    <source>
        <dbReference type="Proteomes" id="UP000184510"/>
    </source>
</evidence>
<dbReference type="FunCoup" id="A0A1M6D0U9">
    <property type="interactions" value="149"/>
</dbReference>
<dbReference type="SUPFAM" id="SSF52343">
    <property type="entry name" value="Ferredoxin reductase-like, C-terminal NADP-linked domain"/>
    <property type="match status" value="1"/>
</dbReference>
<dbReference type="GO" id="GO:0019825">
    <property type="term" value="F:oxygen binding"/>
    <property type="evidence" value="ECO:0007669"/>
    <property type="project" value="InterPro"/>
</dbReference>
<dbReference type="InParanoid" id="A0A1M6D0U9"/>
<keyword evidence="24" id="KW-0223">Dioxygenase</keyword>